<gene>
    <name evidence="8" type="ORF">CVT25_009921</name>
</gene>
<evidence type="ECO:0000256" key="2">
    <source>
        <dbReference type="ARBA" id="ARBA00006730"/>
    </source>
</evidence>
<dbReference type="STRING" id="93625.A0A409XCS3"/>
<dbReference type="GO" id="GO:0005737">
    <property type="term" value="C:cytoplasm"/>
    <property type="evidence" value="ECO:0007669"/>
    <property type="project" value="TreeGrafter"/>
</dbReference>
<protein>
    <recommendedName>
        <fullName evidence="7">FAD dependent oxidoreductase domain-containing protein</fullName>
    </recommendedName>
</protein>
<dbReference type="PANTHER" id="PTHR11530">
    <property type="entry name" value="D-AMINO ACID OXIDASE"/>
    <property type="match status" value="1"/>
</dbReference>
<feature type="binding site" evidence="6">
    <location>
        <position position="351"/>
    </location>
    <ligand>
        <name>D-dopa</name>
        <dbReference type="ChEBI" id="CHEBI:149689"/>
    </ligand>
</feature>
<evidence type="ECO:0000256" key="3">
    <source>
        <dbReference type="ARBA" id="ARBA00022630"/>
    </source>
</evidence>
<dbReference type="SUPFAM" id="SSF54373">
    <property type="entry name" value="FAD-linked reductases, C-terminal domain"/>
    <property type="match status" value="1"/>
</dbReference>
<evidence type="ECO:0000313" key="8">
    <source>
        <dbReference type="EMBL" id="PPQ88541.1"/>
    </source>
</evidence>
<keyword evidence="3" id="KW-0285">Flavoprotein</keyword>
<dbReference type="PIRSF" id="PIRSF000189">
    <property type="entry name" value="D-aa_oxidase"/>
    <property type="match status" value="1"/>
</dbReference>
<dbReference type="InterPro" id="IPR023209">
    <property type="entry name" value="DAO"/>
</dbReference>
<comment type="cofactor">
    <cofactor evidence="1 6">
        <name>FAD</name>
        <dbReference type="ChEBI" id="CHEBI:57692"/>
    </cofactor>
</comment>
<feature type="binding site" evidence="6">
    <location>
        <position position="172"/>
    </location>
    <ligand>
        <name>FAD</name>
        <dbReference type="ChEBI" id="CHEBI:57692"/>
    </ligand>
</feature>
<dbReference type="EMBL" id="NHYD01002059">
    <property type="protein sequence ID" value="PPQ88541.1"/>
    <property type="molecule type" value="Genomic_DNA"/>
</dbReference>
<dbReference type="Gene3D" id="3.30.9.10">
    <property type="entry name" value="D-Amino Acid Oxidase, subunit A, domain 2"/>
    <property type="match status" value="1"/>
</dbReference>
<feature type="domain" description="FAD dependent oxidoreductase" evidence="7">
    <location>
        <begin position="16"/>
        <end position="363"/>
    </location>
</feature>
<keyword evidence="5" id="KW-0560">Oxidoreductase</keyword>
<evidence type="ECO:0000256" key="4">
    <source>
        <dbReference type="ARBA" id="ARBA00022827"/>
    </source>
</evidence>
<comment type="caution">
    <text evidence="8">The sequence shown here is derived from an EMBL/GenBank/DDBJ whole genome shotgun (WGS) entry which is preliminary data.</text>
</comment>
<dbReference type="FunCoup" id="A0A409XCS3">
    <property type="interactions" value="60"/>
</dbReference>
<dbReference type="Pfam" id="PF01266">
    <property type="entry name" value="DAO"/>
    <property type="match status" value="1"/>
</dbReference>
<name>A0A409XCS3_PSICY</name>
<keyword evidence="9" id="KW-1185">Reference proteome</keyword>
<keyword evidence="4 6" id="KW-0274">FAD</keyword>
<dbReference type="GO" id="GO:0019478">
    <property type="term" value="P:D-amino acid catabolic process"/>
    <property type="evidence" value="ECO:0007669"/>
    <property type="project" value="TreeGrafter"/>
</dbReference>
<feature type="binding site" evidence="6">
    <location>
        <position position="320"/>
    </location>
    <ligand>
        <name>D-dopa</name>
        <dbReference type="ChEBI" id="CHEBI:149689"/>
    </ligand>
</feature>
<sequence>MPESVSQTQTRGVRNVTVLGAGVIGLTTALKIQQQGGYQVTILAQDFPTDPTTVTYASLSAGAHHVSVAGDDVDQRNIDIETFKTMWELSSPNGEAPGCFKRLRQKEYHREATNLDTLSLMPNYSELAKEDLVPGAISGITYDSVNTDAPIFLNYLLSTFLASGGHIVRGSVLHINQVINGGPGAFADPDVHYPLPDVIVACPGLGAKYLGGIEDKDVYPVRGQTILLNAPWVDFCMSLSGGPDKIWTYVIPRRSGNVIIGGTYEANDWHPRPRPETTRDILNRVLEICPEIAPPEVRAERTPTVEDILPIIVEESCGFRPCRKGGVRLETEWLETSARRIPVVYNYGHGGFGYIACYGSASVAFKLLEEAFAQ</sequence>
<comment type="similarity">
    <text evidence="2">Belongs to the DAMOX/DASOX family.</text>
</comment>
<organism evidence="8 9">
    <name type="scientific">Psilocybe cyanescens</name>
    <dbReference type="NCBI Taxonomy" id="93625"/>
    <lineage>
        <taxon>Eukaryota</taxon>
        <taxon>Fungi</taxon>
        <taxon>Dikarya</taxon>
        <taxon>Basidiomycota</taxon>
        <taxon>Agaricomycotina</taxon>
        <taxon>Agaricomycetes</taxon>
        <taxon>Agaricomycetidae</taxon>
        <taxon>Agaricales</taxon>
        <taxon>Agaricineae</taxon>
        <taxon>Strophariaceae</taxon>
        <taxon>Psilocybe</taxon>
    </lineage>
</organism>
<evidence type="ECO:0000313" key="9">
    <source>
        <dbReference type="Proteomes" id="UP000283269"/>
    </source>
</evidence>
<evidence type="ECO:0000259" key="7">
    <source>
        <dbReference type="Pfam" id="PF01266"/>
    </source>
</evidence>
<dbReference type="OrthoDB" id="2015447at2759"/>
<evidence type="ECO:0000256" key="1">
    <source>
        <dbReference type="ARBA" id="ARBA00001974"/>
    </source>
</evidence>
<dbReference type="InParanoid" id="A0A409XCS3"/>
<accession>A0A409XCS3</accession>
<dbReference type="Proteomes" id="UP000283269">
    <property type="component" value="Unassembled WGS sequence"/>
</dbReference>
<dbReference type="AlphaFoldDB" id="A0A409XCS3"/>
<reference evidence="8 9" key="1">
    <citation type="journal article" date="2018" name="Evol. Lett.">
        <title>Horizontal gene cluster transfer increased hallucinogenic mushroom diversity.</title>
        <authorList>
            <person name="Reynolds H.T."/>
            <person name="Vijayakumar V."/>
            <person name="Gluck-Thaler E."/>
            <person name="Korotkin H.B."/>
            <person name="Matheny P.B."/>
            <person name="Slot J.C."/>
        </authorList>
    </citation>
    <scope>NUCLEOTIDE SEQUENCE [LARGE SCALE GENOMIC DNA]</scope>
    <source>
        <strain evidence="8 9">2631</strain>
    </source>
</reference>
<proteinExistence type="inferred from homology"/>
<evidence type="ECO:0000256" key="6">
    <source>
        <dbReference type="PIRSR" id="PIRSR000189-1"/>
    </source>
</evidence>
<evidence type="ECO:0000256" key="5">
    <source>
        <dbReference type="ARBA" id="ARBA00023002"/>
    </source>
</evidence>
<dbReference type="GO" id="GO:0003884">
    <property type="term" value="F:D-amino-acid oxidase activity"/>
    <property type="evidence" value="ECO:0007669"/>
    <property type="project" value="InterPro"/>
</dbReference>
<dbReference type="GO" id="GO:0071949">
    <property type="term" value="F:FAD binding"/>
    <property type="evidence" value="ECO:0007669"/>
    <property type="project" value="InterPro"/>
</dbReference>
<dbReference type="Gene3D" id="3.40.50.720">
    <property type="entry name" value="NAD(P)-binding Rossmann-like Domain"/>
    <property type="match status" value="1"/>
</dbReference>
<feature type="binding site" evidence="6">
    <location>
        <position position="249"/>
    </location>
    <ligand>
        <name>D-dopa</name>
        <dbReference type="ChEBI" id="CHEBI:149689"/>
    </ligand>
</feature>
<dbReference type="SUPFAM" id="SSF51971">
    <property type="entry name" value="Nucleotide-binding domain"/>
    <property type="match status" value="1"/>
</dbReference>
<dbReference type="InterPro" id="IPR006076">
    <property type="entry name" value="FAD-dep_OxRdtase"/>
</dbReference>
<dbReference type="PANTHER" id="PTHR11530:SF11">
    <property type="entry name" value="D-ASPARTATE OXIDASE"/>
    <property type="match status" value="1"/>
</dbReference>